<dbReference type="Gene3D" id="1.10.3720.10">
    <property type="entry name" value="MetI-like"/>
    <property type="match status" value="1"/>
</dbReference>
<evidence type="ECO:0000313" key="10">
    <source>
        <dbReference type="EMBL" id="UNM13436.1"/>
    </source>
</evidence>
<accession>A0ABY3WPC0</accession>
<feature type="transmembrane region" description="Helical" evidence="7">
    <location>
        <begin position="240"/>
        <end position="264"/>
    </location>
</feature>
<keyword evidence="3" id="KW-1003">Cell membrane</keyword>
<keyword evidence="11" id="KW-1185">Reference proteome</keyword>
<keyword evidence="2 7" id="KW-0813">Transport</keyword>
<feature type="transmembrane region" description="Helical" evidence="7">
    <location>
        <begin position="112"/>
        <end position="132"/>
    </location>
</feature>
<dbReference type="CDD" id="cd06261">
    <property type="entry name" value="TM_PBP2"/>
    <property type="match status" value="1"/>
</dbReference>
<sequence length="334" mass="35808">MTSAPATGSRPPGSAATGRRVLLPPRRPGGGGAAGTAHRAGRTHKWWGTPWLFLAFGLAVTLLFVLFPFLNTVVLAFTDATMVRGGQFVGLGNFVRLAEDHRFWTALLNSSLYVVCVVPVMVVLPLLLACLVSKPGRFVGMFRTAYYMPVVMSAVVVGLIWTNLLDSRGLVNELLSWLRLVSSPVPFVTDRWLLLFSAMFVTVWTGLGYYMVIYVAALANVSPVLYDAAAVDGAGPVRTFVSVTVPGVRGTMALVGVLSSVAAFRVFSEIYVLSGNTGGPGGEDLTMTMLIQREGTGLTARTGYAAAISVVMFLITLGMLLVQLRLQRREGDAE</sequence>
<dbReference type="Proteomes" id="UP000828924">
    <property type="component" value="Chromosome"/>
</dbReference>
<evidence type="ECO:0000256" key="6">
    <source>
        <dbReference type="ARBA" id="ARBA00023136"/>
    </source>
</evidence>
<feature type="transmembrane region" description="Helical" evidence="7">
    <location>
        <begin position="144"/>
        <end position="164"/>
    </location>
</feature>
<keyword evidence="5 7" id="KW-1133">Transmembrane helix</keyword>
<feature type="transmembrane region" description="Helical" evidence="7">
    <location>
        <begin position="192"/>
        <end position="219"/>
    </location>
</feature>
<dbReference type="InterPro" id="IPR051393">
    <property type="entry name" value="ABC_transporter_permease"/>
</dbReference>
<evidence type="ECO:0000256" key="1">
    <source>
        <dbReference type="ARBA" id="ARBA00004651"/>
    </source>
</evidence>
<comment type="subcellular location">
    <subcellularLocation>
        <location evidence="1 7">Cell membrane</location>
        <topology evidence="1 7">Multi-pass membrane protein</topology>
    </subcellularLocation>
</comment>
<reference evidence="10 11" key="1">
    <citation type="submission" date="2021-03" db="EMBL/GenBank/DDBJ databases">
        <title>Complete genome of Streptomyces formicae strain 1H-GS9 (DSM 100524).</title>
        <authorList>
            <person name="Atanasov K.E."/>
            <person name="Altabella T."/>
            <person name="Ferrer A."/>
        </authorList>
    </citation>
    <scope>NUCLEOTIDE SEQUENCE [LARGE SCALE GENOMIC DNA]</scope>
    <source>
        <strain evidence="10 11">1H-GS9</strain>
    </source>
</reference>
<dbReference type="SUPFAM" id="SSF160964">
    <property type="entry name" value="MalF N-terminal region-like"/>
    <property type="match status" value="1"/>
</dbReference>
<proteinExistence type="inferred from homology"/>
<evidence type="ECO:0000313" key="11">
    <source>
        <dbReference type="Proteomes" id="UP000828924"/>
    </source>
</evidence>
<evidence type="ECO:0000259" key="9">
    <source>
        <dbReference type="PROSITE" id="PS50928"/>
    </source>
</evidence>
<keyword evidence="4 7" id="KW-0812">Transmembrane</keyword>
<evidence type="ECO:0000256" key="5">
    <source>
        <dbReference type="ARBA" id="ARBA00022989"/>
    </source>
</evidence>
<dbReference type="Pfam" id="PF00528">
    <property type="entry name" value="BPD_transp_1"/>
    <property type="match status" value="1"/>
</dbReference>
<dbReference type="PANTHER" id="PTHR30193">
    <property type="entry name" value="ABC TRANSPORTER PERMEASE PROTEIN"/>
    <property type="match status" value="1"/>
</dbReference>
<feature type="transmembrane region" description="Helical" evidence="7">
    <location>
        <begin position="303"/>
        <end position="322"/>
    </location>
</feature>
<evidence type="ECO:0000256" key="3">
    <source>
        <dbReference type="ARBA" id="ARBA00022475"/>
    </source>
</evidence>
<evidence type="ECO:0000256" key="7">
    <source>
        <dbReference type="RuleBase" id="RU363032"/>
    </source>
</evidence>
<comment type="similarity">
    <text evidence="7">Belongs to the binding-protein-dependent transport system permease family.</text>
</comment>
<feature type="transmembrane region" description="Helical" evidence="7">
    <location>
        <begin position="51"/>
        <end position="70"/>
    </location>
</feature>
<dbReference type="InterPro" id="IPR000515">
    <property type="entry name" value="MetI-like"/>
</dbReference>
<dbReference type="PANTHER" id="PTHR30193:SF44">
    <property type="entry name" value="LACTOSE TRANSPORT SYSTEM PERMEASE PROTEIN LACF"/>
    <property type="match status" value="1"/>
</dbReference>
<keyword evidence="6 7" id="KW-0472">Membrane</keyword>
<dbReference type="RefSeq" id="WP_242332337.1">
    <property type="nucleotide sequence ID" value="NZ_CP071872.1"/>
</dbReference>
<protein>
    <submittedName>
        <fullName evidence="10">Sugar ABC transporter permease</fullName>
    </submittedName>
</protein>
<feature type="domain" description="ABC transmembrane type-1" evidence="9">
    <location>
        <begin position="107"/>
        <end position="323"/>
    </location>
</feature>
<evidence type="ECO:0000256" key="8">
    <source>
        <dbReference type="SAM" id="MobiDB-lite"/>
    </source>
</evidence>
<feature type="region of interest" description="Disordered" evidence="8">
    <location>
        <begin position="1"/>
        <end position="37"/>
    </location>
</feature>
<organism evidence="10 11">
    <name type="scientific">Streptomyces formicae</name>
    <dbReference type="NCBI Taxonomy" id="1616117"/>
    <lineage>
        <taxon>Bacteria</taxon>
        <taxon>Bacillati</taxon>
        <taxon>Actinomycetota</taxon>
        <taxon>Actinomycetes</taxon>
        <taxon>Kitasatosporales</taxon>
        <taxon>Streptomycetaceae</taxon>
        <taxon>Streptomyces</taxon>
    </lineage>
</organism>
<evidence type="ECO:0000256" key="4">
    <source>
        <dbReference type="ARBA" id="ARBA00022692"/>
    </source>
</evidence>
<name>A0ABY3WPC0_9ACTN</name>
<dbReference type="InterPro" id="IPR035906">
    <property type="entry name" value="MetI-like_sf"/>
</dbReference>
<dbReference type="SUPFAM" id="SSF161098">
    <property type="entry name" value="MetI-like"/>
    <property type="match status" value="1"/>
</dbReference>
<dbReference type="EMBL" id="CP071872">
    <property type="protein sequence ID" value="UNM13436.1"/>
    <property type="molecule type" value="Genomic_DNA"/>
</dbReference>
<evidence type="ECO:0000256" key="2">
    <source>
        <dbReference type="ARBA" id="ARBA00022448"/>
    </source>
</evidence>
<gene>
    <name evidence="10" type="ORF">J4032_19835</name>
</gene>
<dbReference type="PROSITE" id="PS50928">
    <property type="entry name" value="ABC_TM1"/>
    <property type="match status" value="1"/>
</dbReference>